<evidence type="ECO:0000313" key="2">
    <source>
        <dbReference type="Proteomes" id="UP000036367"/>
    </source>
</evidence>
<dbReference type="AlphaFoldDB" id="A0A0J1BMZ4"/>
<dbReference type="STRING" id="595434.RISK_000007"/>
<evidence type="ECO:0000313" key="1">
    <source>
        <dbReference type="EMBL" id="KLU07828.1"/>
    </source>
</evidence>
<dbReference type="Proteomes" id="UP000036367">
    <property type="component" value="Unassembled WGS sequence"/>
</dbReference>
<organism evidence="1 2">
    <name type="scientific">Rhodopirellula islandica</name>
    <dbReference type="NCBI Taxonomy" id="595434"/>
    <lineage>
        <taxon>Bacteria</taxon>
        <taxon>Pseudomonadati</taxon>
        <taxon>Planctomycetota</taxon>
        <taxon>Planctomycetia</taxon>
        <taxon>Pirellulales</taxon>
        <taxon>Pirellulaceae</taxon>
        <taxon>Rhodopirellula</taxon>
    </lineage>
</organism>
<reference evidence="1" key="1">
    <citation type="submission" date="2015-05" db="EMBL/GenBank/DDBJ databases">
        <title>Permanent draft genome of Rhodopirellula islandicus K833.</title>
        <authorList>
            <person name="Kizina J."/>
            <person name="Richter M."/>
            <person name="Glockner F.O."/>
            <person name="Harder J."/>
        </authorList>
    </citation>
    <scope>NUCLEOTIDE SEQUENCE [LARGE SCALE GENOMIC DNA]</scope>
    <source>
        <strain evidence="1">K833</strain>
    </source>
</reference>
<accession>A0A0J1BMZ4</accession>
<name>A0A0J1BMZ4_RHOIS</name>
<dbReference type="EMBL" id="LECT01000001">
    <property type="protein sequence ID" value="KLU07828.1"/>
    <property type="molecule type" value="Genomic_DNA"/>
</dbReference>
<protein>
    <submittedName>
        <fullName evidence="1">Uncharacterized protein</fullName>
    </submittedName>
</protein>
<sequence length="40" mass="4643">MGRLIVCFPAFPSLRQFNPSPFDLEWDGLAASEWRTIVFQ</sequence>
<keyword evidence="2" id="KW-1185">Reference proteome</keyword>
<comment type="caution">
    <text evidence="1">The sequence shown here is derived from an EMBL/GenBank/DDBJ whole genome shotgun (WGS) entry which is preliminary data.</text>
</comment>
<dbReference type="PATRIC" id="fig|595434.4.peg.7"/>
<gene>
    <name evidence="1" type="ORF">RISK_000007</name>
</gene>
<proteinExistence type="predicted"/>